<dbReference type="InterPro" id="IPR027417">
    <property type="entry name" value="P-loop_NTPase"/>
</dbReference>
<protein>
    <submittedName>
        <fullName evidence="5">ABC transporter ATP-binding protein</fullName>
    </submittedName>
</protein>
<keyword evidence="2" id="KW-0547">Nucleotide-binding</keyword>
<dbReference type="PROSITE" id="PS50893">
    <property type="entry name" value="ABC_TRANSPORTER_2"/>
    <property type="match status" value="1"/>
</dbReference>
<proteinExistence type="predicted"/>
<comment type="caution">
    <text evidence="5">The sequence shown here is derived from an EMBL/GenBank/DDBJ whole genome shotgun (WGS) entry which is preliminary data.</text>
</comment>
<dbReference type="SUPFAM" id="SSF52540">
    <property type="entry name" value="P-loop containing nucleoside triphosphate hydrolases"/>
    <property type="match status" value="1"/>
</dbReference>
<evidence type="ECO:0000256" key="2">
    <source>
        <dbReference type="ARBA" id="ARBA00022741"/>
    </source>
</evidence>
<gene>
    <name evidence="5" type="ORF">PAT01_03050</name>
</gene>
<dbReference type="CDD" id="cd03230">
    <property type="entry name" value="ABC_DR_subfamily_A"/>
    <property type="match status" value="1"/>
</dbReference>
<dbReference type="PANTHER" id="PTHR42939">
    <property type="entry name" value="ABC TRANSPORTER ATP-BINDING PROTEIN ALBC-RELATED"/>
    <property type="match status" value="1"/>
</dbReference>
<dbReference type="Pfam" id="PF00005">
    <property type="entry name" value="ABC_tran"/>
    <property type="match status" value="1"/>
</dbReference>
<dbReference type="InterPro" id="IPR051782">
    <property type="entry name" value="ABC_Transporter_VariousFunc"/>
</dbReference>
<evidence type="ECO:0000259" key="4">
    <source>
        <dbReference type="PROSITE" id="PS50893"/>
    </source>
</evidence>
<evidence type="ECO:0000313" key="6">
    <source>
        <dbReference type="Proteomes" id="UP000321189"/>
    </source>
</evidence>
<keyword evidence="1" id="KW-0813">Transport</keyword>
<dbReference type="Proteomes" id="UP000321189">
    <property type="component" value="Unassembled WGS sequence"/>
</dbReference>
<evidence type="ECO:0000256" key="3">
    <source>
        <dbReference type="ARBA" id="ARBA00022840"/>
    </source>
</evidence>
<feature type="domain" description="ABC transporter" evidence="4">
    <location>
        <begin position="42"/>
        <end position="271"/>
    </location>
</feature>
<dbReference type="GO" id="GO:0005524">
    <property type="term" value="F:ATP binding"/>
    <property type="evidence" value="ECO:0007669"/>
    <property type="project" value="UniProtKB-KW"/>
</dbReference>
<evidence type="ECO:0000256" key="1">
    <source>
        <dbReference type="ARBA" id="ARBA00022448"/>
    </source>
</evidence>
<reference evidence="5 6" key="1">
    <citation type="submission" date="2019-07" db="EMBL/GenBank/DDBJ databases">
        <title>Whole genome shotgun sequence of Pseudoalteromonas atlantica NBRC 103033.</title>
        <authorList>
            <person name="Hosoyama A."/>
            <person name="Uohara A."/>
            <person name="Ohji S."/>
            <person name="Ichikawa N."/>
        </authorList>
    </citation>
    <scope>NUCLEOTIDE SEQUENCE [LARGE SCALE GENOMIC DNA]</scope>
    <source>
        <strain evidence="5 6">NBRC 103033</strain>
    </source>
</reference>
<sequence>MSTPTAVNQTSPKESPRVEQTRNEALNTTQAATQTVKSEAIIEVDSLSFSIKNNAILKNLNFSVGSGEIYALLGGNGAGKSTTLKTLLGFNKPTQGSVKVAGKEVTHALDFVRGKTAYLPESATLYPHLTARENVAYFLSLADIKKTDEQINAAFNRVALQQAAWERPMQTYSKGMRQKTAIALAILRQAPIFLLDEPTSGLDPVAIDEFNQLVRELALTGATILMVTHDVYGACQVANRIGLLRAGELVGEFDAPENGRIDTEQVHAAFAQRGA</sequence>
<evidence type="ECO:0000313" key="5">
    <source>
        <dbReference type="EMBL" id="GEK75001.1"/>
    </source>
</evidence>
<name>A0ABQ0U912_PSEAF</name>
<dbReference type="SMART" id="SM00382">
    <property type="entry name" value="AAA"/>
    <property type="match status" value="1"/>
</dbReference>
<dbReference type="InterPro" id="IPR003593">
    <property type="entry name" value="AAA+_ATPase"/>
</dbReference>
<dbReference type="Gene3D" id="3.40.50.300">
    <property type="entry name" value="P-loop containing nucleotide triphosphate hydrolases"/>
    <property type="match status" value="1"/>
</dbReference>
<keyword evidence="3 5" id="KW-0067">ATP-binding</keyword>
<dbReference type="EMBL" id="BJUT01000001">
    <property type="protein sequence ID" value="GEK75001.1"/>
    <property type="molecule type" value="Genomic_DNA"/>
</dbReference>
<organism evidence="5 6">
    <name type="scientific">Pseudoalteromonas atlantica</name>
    <name type="common">Alteromonas atlantica</name>
    <dbReference type="NCBI Taxonomy" id="288"/>
    <lineage>
        <taxon>Bacteria</taxon>
        <taxon>Pseudomonadati</taxon>
        <taxon>Pseudomonadota</taxon>
        <taxon>Gammaproteobacteria</taxon>
        <taxon>Alteromonadales</taxon>
        <taxon>Pseudoalteromonadaceae</taxon>
        <taxon>Pseudoalteromonas</taxon>
    </lineage>
</organism>
<dbReference type="InterPro" id="IPR003439">
    <property type="entry name" value="ABC_transporter-like_ATP-bd"/>
</dbReference>
<accession>A0ABQ0U912</accession>
<dbReference type="PANTHER" id="PTHR42939:SF1">
    <property type="entry name" value="ABC TRANSPORTER ATP-BINDING PROTEIN ALBC-RELATED"/>
    <property type="match status" value="1"/>
</dbReference>
<keyword evidence="6" id="KW-1185">Reference proteome</keyword>
<dbReference type="RefSeq" id="WP_171036120.1">
    <property type="nucleotide sequence ID" value="NZ_BJUT01000001.1"/>
</dbReference>